<dbReference type="InterPro" id="IPR001810">
    <property type="entry name" value="F-box_dom"/>
</dbReference>
<evidence type="ECO:0000259" key="1">
    <source>
        <dbReference type="PROSITE" id="PS50181"/>
    </source>
</evidence>
<protein>
    <recommendedName>
        <fullName evidence="1">F-box domain-containing protein</fullName>
    </recommendedName>
</protein>
<keyword evidence="3" id="KW-1185">Reference proteome</keyword>
<name>A0A6A5UIJ8_9PLEO</name>
<dbReference type="InterPro" id="IPR036047">
    <property type="entry name" value="F-box-like_dom_sf"/>
</dbReference>
<proteinExistence type="predicted"/>
<dbReference type="Proteomes" id="UP000800035">
    <property type="component" value="Unassembled WGS sequence"/>
</dbReference>
<evidence type="ECO:0000313" key="2">
    <source>
        <dbReference type="EMBL" id="KAF1963799.1"/>
    </source>
</evidence>
<dbReference type="Pfam" id="PF12937">
    <property type="entry name" value="F-box-like"/>
    <property type="match status" value="1"/>
</dbReference>
<dbReference type="PROSITE" id="PS50181">
    <property type="entry name" value="FBOX"/>
    <property type="match status" value="1"/>
</dbReference>
<dbReference type="OrthoDB" id="3792707at2759"/>
<dbReference type="SUPFAM" id="SSF81383">
    <property type="entry name" value="F-box domain"/>
    <property type="match status" value="1"/>
</dbReference>
<feature type="domain" description="F-box" evidence="1">
    <location>
        <begin position="1"/>
        <end position="47"/>
    </location>
</feature>
<dbReference type="EMBL" id="ML976977">
    <property type="protein sequence ID" value="KAF1963799.1"/>
    <property type="molecule type" value="Genomic_DNA"/>
</dbReference>
<organism evidence="2 3">
    <name type="scientific">Byssothecium circinans</name>
    <dbReference type="NCBI Taxonomy" id="147558"/>
    <lineage>
        <taxon>Eukaryota</taxon>
        <taxon>Fungi</taxon>
        <taxon>Dikarya</taxon>
        <taxon>Ascomycota</taxon>
        <taxon>Pezizomycotina</taxon>
        <taxon>Dothideomycetes</taxon>
        <taxon>Pleosporomycetidae</taxon>
        <taxon>Pleosporales</taxon>
        <taxon>Massarineae</taxon>
        <taxon>Massarinaceae</taxon>
        <taxon>Byssothecium</taxon>
    </lineage>
</organism>
<gene>
    <name evidence="2" type="ORF">CC80DRAFT_498914</name>
</gene>
<accession>A0A6A5UIJ8</accession>
<dbReference type="AlphaFoldDB" id="A0A6A5UIJ8"/>
<evidence type="ECO:0000313" key="3">
    <source>
        <dbReference type="Proteomes" id="UP000800035"/>
    </source>
</evidence>
<sequence>MLVDLPTELLRDIFIRASPGFASTLRALMLTCKRFHHIVEEHLYPEYNLRTADNQYELLTDFVRRPHLRPLVRSLDIKQDAYPERRPRSQNEVTELMAQTPLPQDYSVLGSLSKDLERDSNDAVPALLVTLLPRIERLRYTIGDKLQPYKTATNSDLMFLLDKAGELPSPNHATLSSLFTSLSLIHISINAEYRVNTRGTFMAITSLRKVYLKGVIWRYLSGFWECGLRASPVENLNVDSLRINALHGNRRVFESFIALKRLRLDLRRIDLAQNVSSDPIPKLVQVLEATQKDSLETLELYINWPPGPEESDEYRYVDGSSITSLKKFTRLRNLTLPDVILCGTPPHDFDHHAEPPTWTLQFLDDMLPASLEHLTHVVYEAHVGGESSWRRVWGGLNPG</sequence>
<reference evidence="2" key="1">
    <citation type="journal article" date="2020" name="Stud. Mycol.">
        <title>101 Dothideomycetes genomes: a test case for predicting lifestyles and emergence of pathogens.</title>
        <authorList>
            <person name="Haridas S."/>
            <person name="Albert R."/>
            <person name="Binder M."/>
            <person name="Bloem J."/>
            <person name="Labutti K."/>
            <person name="Salamov A."/>
            <person name="Andreopoulos B."/>
            <person name="Baker S."/>
            <person name="Barry K."/>
            <person name="Bills G."/>
            <person name="Bluhm B."/>
            <person name="Cannon C."/>
            <person name="Castanera R."/>
            <person name="Culley D."/>
            <person name="Daum C."/>
            <person name="Ezra D."/>
            <person name="Gonzalez J."/>
            <person name="Henrissat B."/>
            <person name="Kuo A."/>
            <person name="Liang C."/>
            <person name="Lipzen A."/>
            <person name="Lutzoni F."/>
            <person name="Magnuson J."/>
            <person name="Mondo S."/>
            <person name="Nolan M."/>
            <person name="Ohm R."/>
            <person name="Pangilinan J."/>
            <person name="Park H.-J."/>
            <person name="Ramirez L."/>
            <person name="Alfaro M."/>
            <person name="Sun H."/>
            <person name="Tritt A."/>
            <person name="Yoshinaga Y."/>
            <person name="Zwiers L.-H."/>
            <person name="Turgeon B."/>
            <person name="Goodwin S."/>
            <person name="Spatafora J."/>
            <person name="Crous P."/>
            <person name="Grigoriev I."/>
        </authorList>
    </citation>
    <scope>NUCLEOTIDE SEQUENCE</scope>
    <source>
        <strain evidence="2">CBS 675.92</strain>
    </source>
</reference>